<dbReference type="VEuPathDB" id="FungiDB:CLUG_02276"/>
<dbReference type="EMBL" id="CH408077">
    <property type="protein sequence ID" value="EEQ38153.1"/>
    <property type="molecule type" value="Genomic_DNA"/>
</dbReference>
<name>C4Y244_CLAL4</name>
<proteinExistence type="predicted"/>
<dbReference type="HOGENOM" id="CLU_880003_0_0_1"/>
<sequence length="316" mass="36711">MPNLLLWSDWIKIRMRHRLFSGKSLSMIVAQKLIDEIKKLVAHEVLVVVIDKTLPRTSVVVAQILVFLAKRKFVLLQITVELVGAQNTHNLHQLVSVGFAMEEWLLLKHNRRKHTAKRPQVKRIVIQAEIHEQLWALEVPRRHAHIILCSWMIVLSQPPINELQNFAVVVDHHIVRFHISVHDAHRVGVVKRFQKLVHVEADVVIRESRVQRAEIDVVDMFKDKSRRFQSRLADRVQQCNNVGATHQVLQDQDFPLDLLPLDRLQNLDHTLVSRGQVHAQKHLRVLPSAEFFDHLVLFSRVPLDVDILIVPVHSRL</sequence>
<accession>C4Y244</accession>
<reference evidence="1 2" key="1">
    <citation type="journal article" date="2009" name="Nature">
        <title>Evolution of pathogenicity and sexual reproduction in eight Candida genomes.</title>
        <authorList>
            <person name="Butler G."/>
            <person name="Rasmussen M.D."/>
            <person name="Lin M.F."/>
            <person name="Santos M.A."/>
            <person name="Sakthikumar S."/>
            <person name="Munro C.A."/>
            <person name="Rheinbay E."/>
            <person name="Grabherr M."/>
            <person name="Forche A."/>
            <person name="Reedy J.L."/>
            <person name="Agrafioti I."/>
            <person name="Arnaud M.B."/>
            <person name="Bates S."/>
            <person name="Brown A.J."/>
            <person name="Brunke S."/>
            <person name="Costanzo M.C."/>
            <person name="Fitzpatrick D.A."/>
            <person name="de Groot P.W."/>
            <person name="Harris D."/>
            <person name="Hoyer L.L."/>
            <person name="Hube B."/>
            <person name="Klis F.M."/>
            <person name="Kodira C."/>
            <person name="Lennard N."/>
            <person name="Logue M.E."/>
            <person name="Martin R."/>
            <person name="Neiman A.M."/>
            <person name="Nikolaou E."/>
            <person name="Quail M.A."/>
            <person name="Quinn J."/>
            <person name="Santos M.C."/>
            <person name="Schmitzberger F.F."/>
            <person name="Sherlock G."/>
            <person name="Shah P."/>
            <person name="Silverstein K.A."/>
            <person name="Skrzypek M.S."/>
            <person name="Soll D."/>
            <person name="Staggs R."/>
            <person name="Stansfield I."/>
            <person name="Stumpf M.P."/>
            <person name="Sudbery P.E."/>
            <person name="Srikantha T."/>
            <person name="Zeng Q."/>
            <person name="Berman J."/>
            <person name="Berriman M."/>
            <person name="Heitman J."/>
            <person name="Gow N.A."/>
            <person name="Lorenz M.C."/>
            <person name="Birren B.W."/>
            <person name="Kellis M."/>
            <person name="Cuomo C.A."/>
        </authorList>
    </citation>
    <scope>NUCLEOTIDE SEQUENCE [LARGE SCALE GENOMIC DNA]</scope>
    <source>
        <strain evidence="1 2">ATCC 42720</strain>
    </source>
</reference>
<gene>
    <name evidence="1" type="ORF">CLUG_02276</name>
</gene>
<protein>
    <submittedName>
        <fullName evidence="1">Uncharacterized protein</fullName>
    </submittedName>
</protein>
<dbReference type="KEGG" id="clu:CLUG_02276"/>
<evidence type="ECO:0000313" key="2">
    <source>
        <dbReference type="Proteomes" id="UP000007703"/>
    </source>
</evidence>
<evidence type="ECO:0000313" key="1">
    <source>
        <dbReference type="EMBL" id="EEQ38153.1"/>
    </source>
</evidence>
<dbReference type="InParanoid" id="C4Y244"/>
<dbReference type="Proteomes" id="UP000007703">
    <property type="component" value="Unassembled WGS sequence"/>
</dbReference>
<organism evidence="1 2">
    <name type="scientific">Clavispora lusitaniae (strain ATCC 42720)</name>
    <name type="common">Yeast</name>
    <name type="synonym">Candida lusitaniae</name>
    <dbReference type="NCBI Taxonomy" id="306902"/>
    <lineage>
        <taxon>Eukaryota</taxon>
        <taxon>Fungi</taxon>
        <taxon>Dikarya</taxon>
        <taxon>Ascomycota</taxon>
        <taxon>Saccharomycotina</taxon>
        <taxon>Pichiomycetes</taxon>
        <taxon>Metschnikowiaceae</taxon>
        <taxon>Clavispora</taxon>
    </lineage>
</organism>
<dbReference type="AlphaFoldDB" id="C4Y244"/>